<organism evidence="3 4">
    <name type="scientific">Aspergillus udagawae</name>
    <dbReference type="NCBI Taxonomy" id="91492"/>
    <lineage>
        <taxon>Eukaryota</taxon>
        <taxon>Fungi</taxon>
        <taxon>Dikarya</taxon>
        <taxon>Ascomycota</taxon>
        <taxon>Pezizomycotina</taxon>
        <taxon>Eurotiomycetes</taxon>
        <taxon>Eurotiomycetidae</taxon>
        <taxon>Eurotiales</taxon>
        <taxon>Aspergillaceae</taxon>
        <taxon>Aspergillus</taxon>
        <taxon>Aspergillus subgen. Fumigati</taxon>
    </lineage>
</organism>
<name>A0A8E0QQM0_9EURO</name>
<protein>
    <recommendedName>
        <fullName evidence="2">DUF6594 domain-containing protein</fullName>
    </recommendedName>
</protein>
<dbReference type="AlphaFoldDB" id="A0A8E0QQM0"/>
<reference evidence="3" key="1">
    <citation type="journal article" date="2015" name="Genome Announc.">
        <title>Draft Genome Sequence of the Pathogenic Filamentous Fungus Aspergillus udagawae Strain IFM 46973T.</title>
        <authorList>
            <person name="Kusuya Y."/>
            <person name="Takahashi-Nakaguchi A."/>
            <person name="Takahashi H."/>
            <person name="Yaguchi T."/>
        </authorList>
    </citation>
    <scope>NUCLEOTIDE SEQUENCE</scope>
    <source>
        <strain evidence="3">IFM 46973</strain>
    </source>
</reference>
<dbReference type="InterPro" id="IPR046529">
    <property type="entry name" value="DUF6594"/>
</dbReference>
<evidence type="ECO:0000259" key="2">
    <source>
        <dbReference type="Pfam" id="PF20237"/>
    </source>
</evidence>
<accession>A0A8E0QQM0</accession>
<reference evidence="3" key="2">
    <citation type="submission" date="2021-01" db="EMBL/GenBank/DDBJ databases">
        <title>Pan-genome distribution and transcriptional activeness of fungal secondary metabolism genes in Aspergillus section Fumigati.</title>
        <authorList>
            <person name="Takahashi H."/>
            <person name="Umemura M."/>
            <person name="Ninomiya A."/>
            <person name="Kusuya Y."/>
            <person name="Urayama S."/>
            <person name="Shimizu M."/>
            <person name="Watanabe A."/>
            <person name="Kamei K."/>
            <person name="Yaguchi T."/>
            <person name="Hagiwara D."/>
        </authorList>
    </citation>
    <scope>NUCLEOTIDE SEQUENCE</scope>
    <source>
        <strain evidence="3">IFM 46973</strain>
    </source>
</reference>
<keyword evidence="1" id="KW-1133">Transmembrane helix</keyword>
<feature type="domain" description="DUF6594" evidence="2">
    <location>
        <begin position="117"/>
        <end position="355"/>
    </location>
</feature>
<feature type="transmembrane region" description="Helical" evidence="1">
    <location>
        <begin position="318"/>
        <end position="336"/>
    </location>
</feature>
<dbReference type="PANTHER" id="PTHR34502">
    <property type="entry name" value="DUF6594 DOMAIN-CONTAINING PROTEIN-RELATED"/>
    <property type="match status" value="1"/>
</dbReference>
<evidence type="ECO:0000313" key="4">
    <source>
        <dbReference type="Proteomes" id="UP000036893"/>
    </source>
</evidence>
<dbReference type="RefSeq" id="XP_043145961.1">
    <property type="nucleotide sequence ID" value="XM_043290026.1"/>
</dbReference>
<dbReference type="Pfam" id="PF20237">
    <property type="entry name" value="DUF6594"/>
    <property type="match status" value="1"/>
</dbReference>
<dbReference type="GeneID" id="66992569"/>
<dbReference type="Proteomes" id="UP000036893">
    <property type="component" value="Unassembled WGS sequence"/>
</dbReference>
<feature type="transmembrane region" description="Helical" evidence="1">
    <location>
        <begin position="342"/>
        <end position="359"/>
    </location>
</feature>
<keyword evidence="1" id="KW-0472">Membrane</keyword>
<evidence type="ECO:0000256" key="1">
    <source>
        <dbReference type="SAM" id="Phobius"/>
    </source>
</evidence>
<gene>
    <name evidence="3" type="ORF">Aud_005093</name>
</gene>
<dbReference type="PANTHER" id="PTHR34502:SF5">
    <property type="entry name" value="DUF6594 DOMAIN-CONTAINING PROTEIN"/>
    <property type="match status" value="1"/>
</dbReference>
<sequence>MSDNLVCHHCPHRTFRDETEFEAHCLTHGSTQSALRRRGRTYGARTSYGPTVLATDIPSSGPILPVASGDNGGTPSSKPPAALPVNGPLGGNGGHDIRPQAQPASPLISQTDDDDVYKILAAFMSQDKSFLVFRRFSKLNLQVLLKMQAGIFQLEQKLVQAKAAGDSDAVSTSELIAKQLHQYNAALLQYSQLTGLHRAEDTSISDLRQYIVNVAKGDTPIRRLLTASDADEADFVSLDRDRIPRNRMYRLVERLTWRLFTTTAAGGRRVEIPQQGTLYIFDDNMIQTTFRAIITMLTFLILLTPIIVLSYMEEKRKMLVVIVVCTAAAAAIMAMTTDCREHEIMIAASTYAAALLVYISD</sequence>
<evidence type="ECO:0000313" key="3">
    <source>
        <dbReference type="EMBL" id="GIC88695.1"/>
    </source>
</evidence>
<comment type="caution">
    <text evidence="3">The sequence shown here is derived from an EMBL/GenBank/DDBJ whole genome shotgun (WGS) entry which is preliminary data.</text>
</comment>
<keyword evidence="1" id="KW-0812">Transmembrane</keyword>
<proteinExistence type="predicted"/>
<dbReference type="EMBL" id="BBXM02000003">
    <property type="protein sequence ID" value="GIC88695.1"/>
    <property type="molecule type" value="Genomic_DNA"/>
</dbReference>
<feature type="transmembrane region" description="Helical" evidence="1">
    <location>
        <begin position="290"/>
        <end position="311"/>
    </location>
</feature>